<name>A0AAV4IIP3_9GAST</name>
<proteinExistence type="predicted"/>
<feature type="non-terminal residue" evidence="1">
    <location>
        <position position="1"/>
    </location>
</feature>
<dbReference type="AlphaFoldDB" id="A0AAV4IIP3"/>
<comment type="caution">
    <text evidence="1">The sequence shown here is derived from an EMBL/GenBank/DDBJ whole genome shotgun (WGS) entry which is preliminary data.</text>
</comment>
<gene>
    <name evidence="1" type="ORF">ElyMa_003047900</name>
</gene>
<dbReference type="EMBL" id="BMAT01006312">
    <property type="protein sequence ID" value="GFS09902.1"/>
    <property type="molecule type" value="Genomic_DNA"/>
</dbReference>
<organism evidence="1 2">
    <name type="scientific">Elysia marginata</name>
    <dbReference type="NCBI Taxonomy" id="1093978"/>
    <lineage>
        <taxon>Eukaryota</taxon>
        <taxon>Metazoa</taxon>
        <taxon>Spiralia</taxon>
        <taxon>Lophotrochozoa</taxon>
        <taxon>Mollusca</taxon>
        <taxon>Gastropoda</taxon>
        <taxon>Heterobranchia</taxon>
        <taxon>Euthyneura</taxon>
        <taxon>Panpulmonata</taxon>
        <taxon>Sacoglossa</taxon>
        <taxon>Placobranchoidea</taxon>
        <taxon>Plakobranchidae</taxon>
        <taxon>Elysia</taxon>
    </lineage>
</organism>
<evidence type="ECO:0000313" key="1">
    <source>
        <dbReference type="EMBL" id="GFS09902.1"/>
    </source>
</evidence>
<keyword evidence="2" id="KW-1185">Reference proteome</keyword>
<reference evidence="1 2" key="1">
    <citation type="journal article" date="2021" name="Elife">
        <title>Chloroplast acquisition without the gene transfer in kleptoplastic sea slugs, Plakobranchus ocellatus.</title>
        <authorList>
            <person name="Maeda T."/>
            <person name="Takahashi S."/>
            <person name="Yoshida T."/>
            <person name="Shimamura S."/>
            <person name="Takaki Y."/>
            <person name="Nagai Y."/>
            <person name="Toyoda A."/>
            <person name="Suzuki Y."/>
            <person name="Arimoto A."/>
            <person name="Ishii H."/>
            <person name="Satoh N."/>
            <person name="Nishiyama T."/>
            <person name="Hasebe M."/>
            <person name="Maruyama T."/>
            <person name="Minagawa J."/>
            <person name="Obokata J."/>
            <person name="Shigenobu S."/>
        </authorList>
    </citation>
    <scope>NUCLEOTIDE SEQUENCE [LARGE SCALE GENOMIC DNA]</scope>
</reference>
<evidence type="ECO:0008006" key="3">
    <source>
        <dbReference type="Google" id="ProtNLM"/>
    </source>
</evidence>
<accession>A0AAV4IIP3</accession>
<evidence type="ECO:0000313" key="2">
    <source>
        <dbReference type="Proteomes" id="UP000762676"/>
    </source>
</evidence>
<dbReference type="Proteomes" id="UP000762676">
    <property type="component" value="Unassembled WGS sequence"/>
</dbReference>
<protein>
    <recommendedName>
        <fullName evidence="3">Myosin motor domain-containing protein</fullName>
    </recommendedName>
</protein>
<sequence length="88" mass="10177">TLDKTPPWKAEEPVHLLLSLHFQSFRFLSQHWIWIGRTAFSESMGMACNIAFNRHVKAIQEASRTCILDEAAMIVKKPYILMVFTTLL</sequence>